<sequence length="59" mass="7001">MVSKEFIKKLNTIINTENQFSEEEILYIGESLIEFYKTIEKILNQYGNGKSIKDREKEI</sequence>
<dbReference type="Proteomes" id="UP000034302">
    <property type="component" value="Unassembled WGS sequence"/>
</dbReference>
<proteinExistence type="predicted"/>
<evidence type="ECO:0000313" key="2">
    <source>
        <dbReference type="Proteomes" id="UP000034302"/>
    </source>
</evidence>
<protein>
    <submittedName>
        <fullName evidence="1">Uncharacterized protein</fullName>
    </submittedName>
</protein>
<dbReference type="EMBL" id="LBOV01000011">
    <property type="protein sequence ID" value="KKP43756.1"/>
    <property type="molecule type" value="Genomic_DNA"/>
</dbReference>
<accession>A0A0F9ZXP5</accession>
<comment type="caution">
    <text evidence="1">The sequence shown here is derived from an EMBL/GenBank/DDBJ whole genome shotgun (WGS) entry which is preliminary data.</text>
</comment>
<evidence type="ECO:0000313" key="1">
    <source>
        <dbReference type="EMBL" id="KKP43756.1"/>
    </source>
</evidence>
<reference evidence="1 2" key="1">
    <citation type="journal article" date="2015" name="Nature">
        <title>rRNA introns, odd ribosomes, and small enigmatic genomes across a large radiation of phyla.</title>
        <authorList>
            <person name="Brown C.T."/>
            <person name="Hug L.A."/>
            <person name="Thomas B.C."/>
            <person name="Sharon I."/>
            <person name="Castelle C.J."/>
            <person name="Singh A."/>
            <person name="Wilkins M.J."/>
            <person name="Williams K.H."/>
            <person name="Banfield J.F."/>
        </authorList>
    </citation>
    <scope>NUCLEOTIDE SEQUENCE [LARGE SCALE GENOMIC DNA]</scope>
</reference>
<name>A0A0F9ZXP5_9BACT</name>
<dbReference type="AlphaFoldDB" id="A0A0F9ZXP5"/>
<organism evidence="1 2">
    <name type="scientific">candidate division WS6 bacterium GW2011_GWC1_33_20</name>
    <dbReference type="NCBI Taxonomy" id="1619089"/>
    <lineage>
        <taxon>Bacteria</taxon>
        <taxon>Candidatus Dojkabacteria</taxon>
    </lineage>
</organism>
<gene>
    <name evidence="1" type="ORF">UR34_C0011G0010</name>
</gene>